<sequence length="670" mass="76504">MSTVSSTAEFSSKYQRIAVEYAKLRAQIPKLKEGVIDEKAKNKKLTEDLHARDCQLRRLERENESLQFRNDQLTKRVESLQEDVEKSRRSPLKKASIKPDQVLKDVENAKALLESELSKRLAENEELHLKVSELESAHEAEIGEVKNRYVSLKKERDALLAEVEACKMRNVGELTPNLRHFNDVKSPSPSTLSGEFSTSDDIRSLSETIDPQTLWSDTSRCVRFVFSNLSRLVQLLEQRSVIYPNDATMEQLTNTSIEFGRQLVKNGQEFKQASERMAVFTNDLAEGRIGDPSEQLKEIVPVLLLPLNGLQKWRESFDRSISEECRQRWCSSKLNDLNEEWSISFTKFLDLLSSIDFNFESDRRASLETLGSTIDHVALCCSVCSKTYSSKVVLENRIPTACKRLRCVNECIEKCLHSLSRSLLHCKAFVVAFLADMASTSKSCPISDERVCETRAEMIANTDLLDACVQTDEVTEDGTGVLKLETFKNSTVFSSSTDLESGNLKARIIELEKEKERIAVGAELLRMKLERLRRSSDDGSEDQPRADIEIVIDYYERRIEELLEQLQFIKSRAVYFEDECENLVMKTTLKLEENEKISQRLAEAEQQIATLSDDLETTRRNYEEQMKSLCEHIGELNAKLEKYSQIVPSLNGQSNGIVKSKEATHRLLFK</sequence>
<gene>
    <name evidence="11" type="ORF">AB6A40_004506</name>
</gene>
<accession>A0ABD6EMK8</accession>
<evidence type="ECO:0000313" key="12">
    <source>
        <dbReference type="Proteomes" id="UP001608902"/>
    </source>
</evidence>
<evidence type="ECO:0000256" key="1">
    <source>
        <dbReference type="ARBA" id="ARBA00004412"/>
    </source>
</evidence>
<name>A0ABD6EMK8_9BILA</name>
<keyword evidence="4" id="KW-0694">RNA-binding</keyword>
<dbReference type="InterPro" id="IPR040024">
    <property type="entry name" value="PPP1R21"/>
</dbReference>
<keyword evidence="12" id="KW-1185">Reference proteome</keyword>
<dbReference type="GO" id="GO:0003723">
    <property type="term" value="F:RNA binding"/>
    <property type="evidence" value="ECO:0007669"/>
    <property type="project" value="UniProtKB-KW"/>
</dbReference>
<evidence type="ECO:0000256" key="4">
    <source>
        <dbReference type="ARBA" id="ARBA00022884"/>
    </source>
</evidence>
<feature type="domain" description="Protein phosphatase 1 regulatory subunit 21 N-terminal" evidence="10">
    <location>
        <begin position="15"/>
        <end position="117"/>
    </location>
</feature>
<dbReference type="GO" id="GO:0005769">
    <property type="term" value="C:early endosome"/>
    <property type="evidence" value="ECO:0007669"/>
    <property type="project" value="UniProtKB-SubCell"/>
</dbReference>
<keyword evidence="3" id="KW-0967">Endosome</keyword>
<evidence type="ECO:0000313" key="11">
    <source>
        <dbReference type="EMBL" id="MFH4977797.1"/>
    </source>
</evidence>
<feature type="coiled-coil region" evidence="9">
    <location>
        <begin position="545"/>
        <end position="639"/>
    </location>
</feature>
<protein>
    <recommendedName>
        <fullName evidence="2">Protein phosphatase 1 regulatory subunit 21</fullName>
    </recommendedName>
    <alternativeName>
        <fullName evidence="7">Coiled-coil domain-containing protein 128</fullName>
    </alternativeName>
    <alternativeName>
        <fullName evidence="8">Ferry endosomal RAB5 effector complex subunit 2</fullName>
    </alternativeName>
    <alternativeName>
        <fullName evidence="6">KLRAQ motif-containing protein 1</fullName>
    </alternativeName>
</protein>
<dbReference type="Pfam" id="PF21636">
    <property type="entry name" value="PPP1R21_C"/>
    <property type="match status" value="1"/>
</dbReference>
<evidence type="ECO:0000256" key="7">
    <source>
        <dbReference type="ARBA" id="ARBA00031617"/>
    </source>
</evidence>
<proteinExistence type="predicted"/>
<dbReference type="EMBL" id="JBGFUD010002625">
    <property type="protein sequence ID" value="MFH4977797.1"/>
    <property type="molecule type" value="Genomic_DNA"/>
</dbReference>
<comment type="caution">
    <text evidence="11">The sequence shown here is derived from an EMBL/GenBank/DDBJ whole genome shotgun (WGS) entry which is preliminary data.</text>
</comment>
<reference evidence="11 12" key="1">
    <citation type="submission" date="2024-08" db="EMBL/GenBank/DDBJ databases">
        <title>Gnathostoma spinigerum genome.</title>
        <authorList>
            <person name="Gonzalez-Bertolin B."/>
            <person name="Monzon S."/>
            <person name="Zaballos A."/>
            <person name="Jimenez P."/>
            <person name="Dekumyoy P."/>
            <person name="Varona S."/>
            <person name="Cuesta I."/>
            <person name="Sumanam S."/>
            <person name="Adisakwattana P."/>
            <person name="Gasser R.B."/>
            <person name="Hernandez-Gonzalez A."/>
            <person name="Young N.D."/>
            <person name="Perteguer M.J."/>
        </authorList>
    </citation>
    <scope>NUCLEOTIDE SEQUENCE [LARGE SCALE GENOMIC DNA]</scope>
    <source>
        <strain evidence="11">AL3</strain>
        <tissue evidence="11">Liver</tissue>
    </source>
</reference>
<evidence type="ECO:0000256" key="9">
    <source>
        <dbReference type="SAM" id="Coils"/>
    </source>
</evidence>
<evidence type="ECO:0000256" key="6">
    <source>
        <dbReference type="ARBA" id="ARBA00031361"/>
    </source>
</evidence>
<evidence type="ECO:0000256" key="8">
    <source>
        <dbReference type="ARBA" id="ARBA00044824"/>
    </source>
</evidence>
<feature type="coiled-coil region" evidence="9">
    <location>
        <begin position="42"/>
        <end position="169"/>
    </location>
</feature>
<comment type="subcellular location">
    <subcellularLocation>
        <location evidence="1">Early endosome</location>
    </subcellularLocation>
</comment>
<dbReference type="SMART" id="SM01254">
    <property type="entry name" value="KLRAQ"/>
    <property type="match status" value="1"/>
</dbReference>
<dbReference type="InterPro" id="IPR019343">
    <property type="entry name" value="PPP1R21_N"/>
</dbReference>
<evidence type="ECO:0000256" key="2">
    <source>
        <dbReference type="ARBA" id="ARBA00020102"/>
    </source>
</evidence>
<evidence type="ECO:0000256" key="5">
    <source>
        <dbReference type="ARBA" id="ARBA00023054"/>
    </source>
</evidence>
<dbReference type="Pfam" id="PF10212">
    <property type="entry name" value="PPP1R21_helical"/>
    <property type="match status" value="1"/>
</dbReference>
<organism evidence="11 12">
    <name type="scientific">Gnathostoma spinigerum</name>
    <dbReference type="NCBI Taxonomy" id="75299"/>
    <lineage>
        <taxon>Eukaryota</taxon>
        <taxon>Metazoa</taxon>
        <taxon>Ecdysozoa</taxon>
        <taxon>Nematoda</taxon>
        <taxon>Chromadorea</taxon>
        <taxon>Rhabditida</taxon>
        <taxon>Spirurina</taxon>
        <taxon>Gnathostomatomorpha</taxon>
        <taxon>Gnathostomatoidea</taxon>
        <taxon>Gnathostomatidae</taxon>
        <taxon>Gnathostoma</taxon>
    </lineage>
</organism>
<dbReference type="AlphaFoldDB" id="A0ABD6EMK8"/>
<dbReference type="Proteomes" id="UP001608902">
    <property type="component" value="Unassembled WGS sequence"/>
</dbReference>
<dbReference type="PANTHER" id="PTHR21448:SF0">
    <property type="entry name" value="PROTEIN PHOSPHATASE 1 REGULATORY SUBUNIT 21"/>
    <property type="match status" value="1"/>
</dbReference>
<keyword evidence="5 9" id="KW-0175">Coiled coil</keyword>
<evidence type="ECO:0000256" key="3">
    <source>
        <dbReference type="ARBA" id="ARBA00022753"/>
    </source>
</evidence>
<dbReference type="InterPro" id="IPR019348">
    <property type="entry name" value="PPP1R21_six_helix"/>
</dbReference>
<dbReference type="Pfam" id="PF10205">
    <property type="entry name" value="KLRAQ"/>
    <property type="match status" value="1"/>
</dbReference>
<dbReference type="PANTHER" id="PTHR21448">
    <property type="entry name" value="SMOOTH MUSCLE MYOSIN HEAVY CHAIN-RELATED"/>
    <property type="match status" value="1"/>
</dbReference>
<dbReference type="InterPro" id="IPR049372">
    <property type="entry name" value="PPP1R21_C"/>
</dbReference>
<evidence type="ECO:0000259" key="10">
    <source>
        <dbReference type="SMART" id="SM01254"/>
    </source>
</evidence>